<reference evidence="1" key="1">
    <citation type="submission" date="2023-04" db="EMBL/GenBank/DDBJ databases">
        <title>Black Yeasts Isolated from many extreme environments.</title>
        <authorList>
            <person name="Coleine C."/>
            <person name="Stajich J.E."/>
            <person name="Selbmann L."/>
        </authorList>
    </citation>
    <scope>NUCLEOTIDE SEQUENCE</scope>
    <source>
        <strain evidence="1">CCFEE 5312</strain>
    </source>
</reference>
<name>A0AAJ0D5Y6_9PEZI</name>
<accession>A0AAJ0D5Y6</accession>
<gene>
    <name evidence="1" type="ORF">LTR09_011554</name>
</gene>
<keyword evidence="2" id="KW-1185">Reference proteome</keyword>
<proteinExistence type="predicted"/>
<protein>
    <submittedName>
        <fullName evidence="1">Uncharacterized protein</fullName>
    </submittedName>
</protein>
<comment type="caution">
    <text evidence="1">The sequence shown here is derived from an EMBL/GenBank/DDBJ whole genome shotgun (WGS) entry which is preliminary data.</text>
</comment>
<organism evidence="1 2">
    <name type="scientific">Extremus antarcticus</name>
    <dbReference type="NCBI Taxonomy" id="702011"/>
    <lineage>
        <taxon>Eukaryota</taxon>
        <taxon>Fungi</taxon>
        <taxon>Dikarya</taxon>
        <taxon>Ascomycota</taxon>
        <taxon>Pezizomycotina</taxon>
        <taxon>Dothideomycetes</taxon>
        <taxon>Dothideomycetidae</taxon>
        <taxon>Mycosphaerellales</taxon>
        <taxon>Extremaceae</taxon>
        <taxon>Extremus</taxon>
    </lineage>
</organism>
<evidence type="ECO:0000313" key="2">
    <source>
        <dbReference type="Proteomes" id="UP001271007"/>
    </source>
</evidence>
<evidence type="ECO:0000313" key="1">
    <source>
        <dbReference type="EMBL" id="KAK3047040.1"/>
    </source>
</evidence>
<dbReference type="EMBL" id="JAWDJX010000070">
    <property type="protein sequence ID" value="KAK3047040.1"/>
    <property type="molecule type" value="Genomic_DNA"/>
</dbReference>
<sequence>MPHTLPWIDTENSKVVYVVMYYRESFKTPPPMAEEGCNVALSLIVASTYDSALQAVEAFVEHRKTKMNIDERDVSFGGNLQDCERYAIGDGWTLTARGGMRVPFGYTNAEERILDREVIGREWVWVETQFMLEGT</sequence>
<dbReference type="AlphaFoldDB" id="A0AAJ0D5Y6"/>
<dbReference type="Proteomes" id="UP001271007">
    <property type="component" value="Unassembled WGS sequence"/>
</dbReference>